<dbReference type="SMART" id="SM00086">
    <property type="entry name" value="PAC"/>
    <property type="match status" value="2"/>
</dbReference>
<evidence type="ECO:0000256" key="3">
    <source>
        <dbReference type="ARBA" id="ARBA00022553"/>
    </source>
</evidence>
<gene>
    <name evidence="10" type="ORF">ACFSPV_31855</name>
</gene>
<dbReference type="InterPro" id="IPR000014">
    <property type="entry name" value="PAS"/>
</dbReference>
<evidence type="ECO:0000256" key="2">
    <source>
        <dbReference type="ARBA" id="ARBA00012438"/>
    </source>
</evidence>
<dbReference type="CDD" id="cd12914">
    <property type="entry name" value="PDC1_DGC_like"/>
    <property type="match status" value="1"/>
</dbReference>
<dbReference type="InterPro" id="IPR001610">
    <property type="entry name" value="PAC"/>
</dbReference>
<evidence type="ECO:0000256" key="7">
    <source>
        <dbReference type="SAM" id="Phobius"/>
    </source>
</evidence>
<evidence type="ECO:0000259" key="9">
    <source>
        <dbReference type="PROSITE" id="PS50113"/>
    </source>
</evidence>
<keyword evidence="7" id="KW-0472">Membrane</keyword>
<dbReference type="Pfam" id="PF22588">
    <property type="entry name" value="dCache_1_like"/>
    <property type="match status" value="1"/>
</dbReference>
<dbReference type="Proteomes" id="UP001597287">
    <property type="component" value="Unassembled WGS sequence"/>
</dbReference>
<dbReference type="SUPFAM" id="SSF55785">
    <property type="entry name" value="PYP-like sensor domain (PAS domain)"/>
    <property type="match status" value="2"/>
</dbReference>
<sequence length="811" mass="90244">MRAKPPRSLSRLLNAEPLAQTAVAVWVGVCCVLLATVAYWTVLVDSHRTQRSFTESQSWLRVGQMSHAVSVQVQTLLSGLDYTMRGLESDFADGDADGFRRAVQTTFDAYPAGTFLQIAVADENGDIVYSNLQQEAETRAAKVSIRDREHFQVHASRENMGMFIGRPVQGRVSHKWTIQLSRALYRQGRFSGVLVLSLSPEYISSYFQSIFDGARDVILLLRTDGAYLARSQGQDEVMGRSVSDVRVALFAPALERGTYEAESTVDGVQRMYAWSRVGGYPLIVSAGLDKKAIFEPLEASLERGLLRNGIGTAVLLLGMLLTLWLARQRQLSERMRLQGERRFARLAQEVPGGLFQFRIDADGQFRFPFTSAGFFELHGAKADAARFADHELLKRVHPEDLPALATSVRASVDSKDVWEHKYRVYGPGGELRWLHGHARPQQEEDGSLLWHGYVHDVTQDQAMQESIRHSEERLRLTVGAVRDGLWQWDCRSGHVEWDARCYQMLGFAAAQFPMNYDAFCAMVHPSDRARMLALLQRHAEAGADFRVEMRLRSSAESWLWVESRGEITQRDSDGKPVRMLGTHTDIQQRVEQSRLIKALLDRGSALIVMTGPQREILYANERGADLRDRGRPAARRRGLARPACQRRELRALRPVLRPAQRTRHGANGMDFAHAFGRGPLVRHAGLAAGPRRGRRSRHLDHDRYRRAPACRDRAGRNPAPAGGHHRPLSRRHSGHRRPGPPGAGRQPHAGGRAAAGHGACRPGGAGHAVADPAASAFGGGRAQRGARGWPFPACAARWPLCGDRGHAAARR</sequence>
<dbReference type="Gene3D" id="3.30.450.20">
    <property type="entry name" value="PAS domain"/>
    <property type="match status" value="4"/>
</dbReference>
<evidence type="ECO:0000256" key="1">
    <source>
        <dbReference type="ARBA" id="ARBA00000085"/>
    </source>
</evidence>
<keyword evidence="3" id="KW-0597">Phosphoprotein</keyword>
<dbReference type="PANTHER" id="PTHR43304:SF1">
    <property type="entry name" value="PAC DOMAIN-CONTAINING PROTEIN"/>
    <property type="match status" value="1"/>
</dbReference>
<dbReference type="InterPro" id="IPR054327">
    <property type="entry name" value="His-kinase-like_sensor"/>
</dbReference>
<dbReference type="SMART" id="SM00091">
    <property type="entry name" value="PAS"/>
    <property type="match status" value="2"/>
</dbReference>
<evidence type="ECO:0000259" key="8">
    <source>
        <dbReference type="PROSITE" id="PS50112"/>
    </source>
</evidence>
<evidence type="ECO:0000256" key="4">
    <source>
        <dbReference type="ARBA" id="ARBA00022679"/>
    </source>
</evidence>
<keyword evidence="4" id="KW-0808">Transferase</keyword>
<dbReference type="CDD" id="cd00130">
    <property type="entry name" value="PAS"/>
    <property type="match status" value="2"/>
</dbReference>
<protein>
    <recommendedName>
        <fullName evidence="2">histidine kinase</fullName>
        <ecNumber evidence="2">2.7.13.3</ecNumber>
    </recommendedName>
</protein>
<dbReference type="RefSeq" id="WP_380108904.1">
    <property type="nucleotide sequence ID" value="NZ_JBHSIH010000001.1"/>
</dbReference>
<keyword evidence="11" id="KW-1185">Reference proteome</keyword>
<comment type="caution">
    <text evidence="10">The sequence shown here is derived from an EMBL/GenBank/DDBJ whole genome shotgun (WGS) entry which is preliminary data.</text>
</comment>
<feature type="domain" description="PAC" evidence="9">
    <location>
        <begin position="545"/>
        <end position="598"/>
    </location>
</feature>
<feature type="domain" description="PAC" evidence="9">
    <location>
        <begin position="418"/>
        <end position="469"/>
    </location>
</feature>
<reference evidence="11" key="1">
    <citation type="journal article" date="2019" name="Int. J. Syst. Evol. Microbiol.">
        <title>The Global Catalogue of Microorganisms (GCM) 10K type strain sequencing project: providing services to taxonomists for standard genome sequencing and annotation.</title>
        <authorList>
            <consortium name="The Broad Institute Genomics Platform"/>
            <consortium name="The Broad Institute Genome Sequencing Center for Infectious Disease"/>
            <person name="Wu L."/>
            <person name="Ma J."/>
        </authorList>
    </citation>
    <scope>NUCLEOTIDE SEQUENCE [LARGE SCALE GENOMIC DNA]</scope>
    <source>
        <strain evidence="11">CCUG 62793</strain>
    </source>
</reference>
<dbReference type="EC" id="2.7.13.3" evidence="2"/>
<dbReference type="InterPro" id="IPR052162">
    <property type="entry name" value="Sensor_kinase/Photoreceptor"/>
</dbReference>
<evidence type="ECO:0000313" key="10">
    <source>
        <dbReference type="EMBL" id="MFD2323286.1"/>
    </source>
</evidence>
<dbReference type="CDD" id="cd12915">
    <property type="entry name" value="PDC2_DGC_like"/>
    <property type="match status" value="1"/>
</dbReference>
<feature type="compositionally biased region" description="Basic and acidic residues" evidence="6">
    <location>
        <begin position="699"/>
        <end position="715"/>
    </location>
</feature>
<keyword evidence="7" id="KW-0812">Transmembrane</keyword>
<dbReference type="Pfam" id="PF08447">
    <property type="entry name" value="PAS_3"/>
    <property type="match status" value="2"/>
</dbReference>
<feature type="domain" description="PAS" evidence="8">
    <location>
        <begin position="470"/>
        <end position="542"/>
    </location>
</feature>
<feature type="region of interest" description="Disordered" evidence="6">
    <location>
        <begin position="683"/>
        <end position="766"/>
    </location>
</feature>
<feature type="compositionally biased region" description="Low complexity" evidence="6">
    <location>
        <begin position="743"/>
        <end position="760"/>
    </location>
</feature>
<dbReference type="InterPro" id="IPR013655">
    <property type="entry name" value="PAS_fold_3"/>
</dbReference>
<keyword evidence="7" id="KW-1133">Transmembrane helix</keyword>
<accession>A0ABW5F081</accession>
<dbReference type="PROSITE" id="PS50113">
    <property type="entry name" value="PAC"/>
    <property type="match status" value="2"/>
</dbReference>
<evidence type="ECO:0000256" key="6">
    <source>
        <dbReference type="SAM" id="MobiDB-lite"/>
    </source>
</evidence>
<dbReference type="InterPro" id="IPR000700">
    <property type="entry name" value="PAS-assoc_C"/>
</dbReference>
<dbReference type="PROSITE" id="PS50112">
    <property type="entry name" value="PAS"/>
    <property type="match status" value="1"/>
</dbReference>
<name>A0ABW5F081_9BURK</name>
<proteinExistence type="predicted"/>
<dbReference type="EMBL" id="JBHUIG010000054">
    <property type="protein sequence ID" value="MFD2323286.1"/>
    <property type="molecule type" value="Genomic_DNA"/>
</dbReference>
<keyword evidence="5" id="KW-0418">Kinase</keyword>
<dbReference type="InterPro" id="IPR035965">
    <property type="entry name" value="PAS-like_dom_sf"/>
</dbReference>
<comment type="catalytic activity">
    <reaction evidence="1">
        <text>ATP + protein L-histidine = ADP + protein N-phospho-L-histidine.</text>
        <dbReference type="EC" id="2.7.13.3"/>
    </reaction>
</comment>
<dbReference type="PANTHER" id="PTHR43304">
    <property type="entry name" value="PHYTOCHROME-LIKE PROTEIN CPH1"/>
    <property type="match status" value="1"/>
</dbReference>
<feature type="compositionally biased region" description="Basic residues" evidence="6">
    <location>
        <begin position="723"/>
        <end position="738"/>
    </location>
</feature>
<evidence type="ECO:0000256" key="5">
    <source>
        <dbReference type="ARBA" id="ARBA00022777"/>
    </source>
</evidence>
<feature type="transmembrane region" description="Helical" evidence="7">
    <location>
        <begin position="21"/>
        <end position="42"/>
    </location>
</feature>
<feature type="transmembrane region" description="Helical" evidence="7">
    <location>
        <begin position="305"/>
        <end position="326"/>
    </location>
</feature>
<evidence type="ECO:0000313" key="11">
    <source>
        <dbReference type="Proteomes" id="UP001597287"/>
    </source>
</evidence>
<organism evidence="10 11">
    <name type="scientific">Delftia deserti</name>
    <dbReference type="NCBI Taxonomy" id="1651218"/>
    <lineage>
        <taxon>Bacteria</taxon>
        <taxon>Pseudomonadati</taxon>
        <taxon>Pseudomonadota</taxon>
        <taxon>Betaproteobacteria</taxon>
        <taxon>Burkholderiales</taxon>
        <taxon>Comamonadaceae</taxon>
        <taxon>Delftia</taxon>
    </lineage>
</organism>